<evidence type="ECO:0000256" key="5">
    <source>
        <dbReference type="ARBA" id="ARBA00022833"/>
    </source>
</evidence>
<dbReference type="GO" id="GO:0008270">
    <property type="term" value="F:zinc ion binding"/>
    <property type="evidence" value="ECO:0007669"/>
    <property type="project" value="UniProtKB-KW"/>
</dbReference>
<dbReference type="SUPFAM" id="SSF57850">
    <property type="entry name" value="RING/U-box"/>
    <property type="match status" value="1"/>
</dbReference>
<proteinExistence type="predicted"/>
<accession>A0A8R1YCN0</accession>
<keyword evidence="1" id="KW-0808">Transferase</keyword>
<keyword evidence="4" id="KW-0833">Ubl conjugation pathway</keyword>
<dbReference type="InterPro" id="IPR001841">
    <property type="entry name" value="Znf_RING"/>
</dbReference>
<dbReference type="OrthoDB" id="8062037at2759"/>
<protein>
    <submittedName>
        <fullName evidence="7">Zinc finger protein</fullName>
    </submittedName>
</protein>
<name>A0A2A6C1I4_PRIPA</name>
<dbReference type="PANTHER" id="PTHR15067">
    <property type="entry name" value="E3 UBIQUITIN-PROTEIN LIGASE RNF8"/>
    <property type="match status" value="1"/>
</dbReference>
<dbReference type="InterPro" id="IPR013083">
    <property type="entry name" value="Znf_RING/FYVE/PHD"/>
</dbReference>
<reference evidence="8" key="1">
    <citation type="journal article" date="2008" name="Nat. Genet.">
        <title>The Pristionchus pacificus genome provides a unique perspective on nematode lifestyle and parasitism.</title>
        <authorList>
            <person name="Dieterich C."/>
            <person name="Clifton S.W."/>
            <person name="Schuster L.N."/>
            <person name="Chinwalla A."/>
            <person name="Delehaunty K."/>
            <person name="Dinkelacker I."/>
            <person name="Fulton L."/>
            <person name="Fulton R."/>
            <person name="Godfrey J."/>
            <person name="Minx P."/>
            <person name="Mitreva M."/>
            <person name="Roeseler W."/>
            <person name="Tian H."/>
            <person name="Witte H."/>
            <person name="Yang S.P."/>
            <person name="Wilson R.K."/>
            <person name="Sommer R.J."/>
        </authorList>
    </citation>
    <scope>NUCLEOTIDE SEQUENCE [LARGE SCALE GENOMIC DNA]</scope>
    <source>
        <strain evidence="8">PS312</strain>
    </source>
</reference>
<evidence type="ECO:0000256" key="4">
    <source>
        <dbReference type="ARBA" id="ARBA00022786"/>
    </source>
</evidence>
<dbReference type="GO" id="GO:0061630">
    <property type="term" value="F:ubiquitin protein ligase activity"/>
    <property type="evidence" value="ECO:0000318"/>
    <property type="project" value="GO_Central"/>
</dbReference>
<accession>A0A2A6C1I4</accession>
<feature type="region of interest" description="Disordered" evidence="6">
    <location>
        <begin position="474"/>
        <end position="510"/>
    </location>
</feature>
<dbReference type="AlphaFoldDB" id="A0A2A6C1I4"/>
<evidence type="ECO:0000256" key="3">
    <source>
        <dbReference type="ARBA" id="ARBA00022771"/>
    </source>
</evidence>
<dbReference type="GO" id="GO:0043161">
    <property type="term" value="P:proteasome-mediated ubiquitin-dependent protein catabolic process"/>
    <property type="evidence" value="ECO:0000318"/>
    <property type="project" value="GO_Central"/>
</dbReference>
<dbReference type="Gene3D" id="3.30.40.10">
    <property type="entry name" value="Zinc/RING finger domain, C3HC4 (zinc finger)"/>
    <property type="match status" value="1"/>
</dbReference>
<keyword evidence="5" id="KW-0862">Zinc</keyword>
<evidence type="ECO:0000256" key="6">
    <source>
        <dbReference type="SAM" id="MobiDB-lite"/>
    </source>
</evidence>
<feature type="region of interest" description="Disordered" evidence="6">
    <location>
        <begin position="1"/>
        <end position="35"/>
    </location>
</feature>
<organism evidence="7 8">
    <name type="scientific">Pristionchus pacificus</name>
    <name type="common">Parasitic nematode worm</name>
    <dbReference type="NCBI Taxonomy" id="54126"/>
    <lineage>
        <taxon>Eukaryota</taxon>
        <taxon>Metazoa</taxon>
        <taxon>Ecdysozoa</taxon>
        <taxon>Nematoda</taxon>
        <taxon>Chromadorea</taxon>
        <taxon>Rhabditida</taxon>
        <taxon>Rhabditina</taxon>
        <taxon>Diplogasteromorpha</taxon>
        <taxon>Diplogasteroidea</taxon>
        <taxon>Neodiplogasteridae</taxon>
        <taxon>Pristionchus</taxon>
    </lineage>
</organism>
<evidence type="ECO:0000313" key="8">
    <source>
        <dbReference type="Proteomes" id="UP000005239"/>
    </source>
</evidence>
<dbReference type="PROSITE" id="PS50089">
    <property type="entry name" value="ZF_RING_2"/>
    <property type="match status" value="1"/>
</dbReference>
<reference evidence="7" key="2">
    <citation type="submission" date="2022-06" db="UniProtKB">
        <authorList>
            <consortium name="EnsemblMetazoa"/>
        </authorList>
    </citation>
    <scope>IDENTIFICATION</scope>
    <source>
        <strain evidence="7">PS312</strain>
    </source>
</reference>
<keyword evidence="8" id="KW-1185">Reference proteome</keyword>
<dbReference type="PANTHER" id="PTHR15067:SF4">
    <property type="entry name" value="E3 UBIQUITIN-PROTEIN LIGASE RNF8"/>
    <property type="match status" value="1"/>
</dbReference>
<sequence length="563" mass="60415">MPSVTRTPARGQPPAWLTTPIRTTRATPSTTRTRGSPVSVENCCICFSSLTAKRSATLRPCSHRYHETCVRTWMETRKDRSGQTCPMCRTRTTAVVDEDGRSAPPAFPYGDSGEPLKEHLLQHDQPENLEWLLRETEEQLRRCDELVKNEHRGNEYTEDIRAESVKLQTRGAKLSRMLQEVERGEWSRPRLVDPTAWLSHDIDVRLAQLRIRHAQLLQQAAAAARLPQHDRIYVHRPPPAAPRVMAAARPVQPDPDDWSQGRPNTVAEPFRAGRATAASTLRAAEGAAARAAARQASAARAAAVVAARQQPQPVARRPSTVGGPAPQHRFMQPTAAAAARQAAARASVTNAARAAPAAGAAGRLVAAPSRRPSTVAATPQARLNRPLPNGATSSHANSATVAAAAAAAVAVQPIGPDGAATSRFQLQPTAATLARQEAEARQQAFAAAADAVAAAPAAPSHRIVRPQHQVVRVSAAGAGPAARRRLSGQSSTPLGAPPARRPRQQQPVAEPRVVRVYINTTPSVSSEDDEEDDVVVVNYHETPRRSERIAAVAIRRFESGGGD</sequence>
<feature type="compositionally biased region" description="Low complexity" evidence="6">
    <location>
        <begin position="18"/>
        <end position="34"/>
    </location>
</feature>
<keyword evidence="2" id="KW-0479">Metal-binding</keyword>
<keyword evidence="3" id="KW-0863">Zinc-finger</keyword>
<gene>
    <name evidence="7" type="primary">WBGene00099001</name>
</gene>
<dbReference type="Pfam" id="PF13639">
    <property type="entry name" value="zf-RING_2"/>
    <property type="match status" value="1"/>
</dbReference>
<dbReference type="EnsemblMetazoa" id="PPA09447.1">
    <property type="protein sequence ID" value="PPA09447.1"/>
    <property type="gene ID" value="WBGene00099001"/>
</dbReference>
<evidence type="ECO:0000256" key="1">
    <source>
        <dbReference type="ARBA" id="ARBA00022679"/>
    </source>
</evidence>
<dbReference type="Proteomes" id="UP000005239">
    <property type="component" value="Unassembled WGS sequence"/>
</dbReference>
<dbReference type="GO" id="GO:0012505">
    <property type="term" value="C:endomembrane system"/>
    <property type="evidence" value="ECO:0000318"/>
    <property type="project" value="GO_Central"/>
</dbReference>
<dbReference type="CDD" id="cd16448">
    <property type="entry name" value="RING-H2"/>
    <property type="match status" value="1"/>
</dbReference>
<evidence type="ECO:0000256" key="2">
    <source>
        <dbReference type="ARBA" id="ARBA00022723"/>
    </source>
</evidence>
<evidence type="ECO:0000313" key="7">
    <source>
        <dbReference type="EnsemblMetazoa" id="PPA09447.1"/>
    </source>
</evidence>
<dbReference type="SMART" id="SM00184">
    <property type="entry name" value="RING"/>
    <property type="match status" value="1"/>
</dbReference>